<dbReference type="InterPro" id="IPR043926">
    <property type="entry name" value="ABCG_dom"/>
</dbReference>
<dbReference type="InterPro" id="IPR013525">
    <property type="entry name" value="ABC2_TM"/>
</dbReference>
<feature type="compositionally biased region" description="Polar residues" evidence="9">
    <location>
        <begin position="67"/>
        <end position="81"/>
    </location>
</feature>
<dbReference type="SUPFAM" id="SSF52540">
    <property type="entry name" value="P-loop containing nucleoside triphosphate hydrolases"/>
    <property type="match status" value="2"/>
</dbReference>
<proteinExistence type="inferred from homology"/>
<keyword evidence="3" id="KW-0813">Transport</keyword>
<feature type="transmembrane region" description="Helical" evidence="10">
    <location>
        <begin position="1215"/>
        <end position="1233"/>
    </location>
</feature>
<keyword evidence="6" id="KW-0067">ATP-binding</keyword>
<evidence type="ECO:0000256" key="9">
    <source>
        <dbReference type="SAM" id="MobiDB-lite"/>
    </source>
</evidence>
<dbReference type="Pfam" id="PF01061">
    <property type="entry name" value="ABC2_membrane"/>
    <property type="match status" value="2"/>
</dbReference>
<evidence type="ECO:0000313" key="12">
    <source>
        <dbReference type="EMBL" id="PUU73478.1"/>
    </source>
</evidence>
<evidence type="ECO:0000256" key="2">
    <source>
        <dbReference type="ARBA" id="ARBA00006012"/>
    </source>
</evidence>
<feature type="transmembrane region" description="Helical" evidence="10">
    <location>
        <begin position="581"/>
        <end position="608"/>
    </location>
</feature>
<evidence type="ECO:0000256" key="6">
    <source>
        <dbReference type="ARBA" id="ARBA00022840"/>
    </source>
</evidence>
<feature type="transmembrane region" description="Helical" evidence="10">
    <location>
        <begin position="1386"/>
        <end position="1405"/>
    </location>
</feature>
<protein>
    <submittedName>
        <fullName evidence="12">Putative ABC transporter</fullName>
    </submittedName>
</protein>
<evidence type="ECO:0000259" key="11">
    <source>
        <dbReference type="PROSITE" id="PS50893"/>
    </source>
</evidence>
<gene>
    <name evidence="12" type="ORF">B9Z19DRAFT_1094969</name>
</gene>
<dbReference type="PANTHER" id="PTHR19241">
    <property type="entry name" value="ATP-BINDING CASSETTE TRANSPORTER"/>
    <property type="match status" value="1"/>
</dbReference>
<feature type="compositionally biased region" description="Polar residues" evidence="9">
    <location>
        <begin position="40"/>
        <end position="58"/>
    </location>
</feature>
<feature type="transmembrane region" description="Helical" evidence="10">
    <location>
        <begin position="1245"/>
        <end position="1263"/>
    </location>
</feature>
<organism evidence="12 13">
    <name type="scientific">Tuber borchii</name>
    <name type="common">White truffle</name>
    <dbReference type="NCBI Taxonomy" id="42251"/>
    <lineage>
        <taxon>Eukaryota</taxon>
        <taxon>Fungi</taxon>
        <taxon>Dikarya</taxon>
        <taxon>Ascomycota</taxon>
        <taxon>Pezizomycotina</taxon>
        <taxon>Pezizomycetes</taxon>
        <taxon>Pezizales</taxon>
        <taxon>Tuberaceae</taxon>
        <taxon>Tuber</taxon>
    </lineage>
</organism>
<comment type="similarity">
    <text evidence="2">Belongs to the ABC transporter superfamily. ABCG family. PDR (TC 3.A.1.205) subfamily.</text>
</comment>
<feature type="transmembrane region" description="Helical" evidence="10">
    <location>
        <begin position="620"/>
        <end position="645"/>
    </location>
</feature>
<feature type="domain" description="ABC transporter" evidence="11">
    <location>
        <begin position="192"/>
        <end position="443"/>
    </location>
</feature>
<evidence type="ECO:0000256" key="8">
    <source>
        <dbReference type="ARBA" id="ARBA00023136"/>
    </source>
</evidence>
<dbReference type="InterPro" id="IPR034003">
    <property type="entry name" value="ABCG_PDR_2"/>
</dbReference>
<dbReference type="PROSITE" id="PS00211">
    <property type="entry name" value="ABC_TRANSPORTER_1"/>
    <property type="match status" value="1"/>
</dbReference>
<feature type="domain" description="ABC transporter" evidence="11">
    <location>
        <begin position="871"/>
        <end position="1120"/>
    </location>
</feature>
<dbReference type="InterPro" id="IPR017871">
    <property type="entry name" value="ABC_transporter-like_CS"/>
</dbReference>
<evidence type="ECO:0000256" key="3">
    <source>
        <dbReference type="ARBA" id="ARBA00022448"/>
    </source>
</evidence>
<dbReference type="Pfam" id="PF00005">
    <property type="entry name" value="ABC_tran"/>
    <property type="match status" value="2"/>
</dbReference>
<dbReference type="GO" id="GO:0005524">
    <property type="term" value="F:ATP binding"/>
    <property type="evidence" value="ECO:0007669"/>
    <property type="project" value="UniProtKB-KW"/>
</dbReference>
<dbReference type="OrthoDB" id="245989at2759"/>
<dbReference type="InterPro" id="IPR027417">
    <property type="entry name" value="P-loop_NTPase"/>
</dbReference>
<dbReference type="GO" id="GO:0016020">
    <property type="term" value="C:membrane"/>
    <property type="evidence" value="ECO:0007669"/>
    <property type="project" value="UniProtKB-SubCell"/>
</dbReference>
<evidence type="ECO:0000256" key="7">
    <source>
        <dbReference type="ARBA" id="ARBA00022989"/>
    </source>
</evidence>
<evidence type="ECO:0000256" key="5">
    <source>
        <dbReference type="ARBA" id="ARBA00022741"/>
    </source>
</evidence>
<dbReference type="FunFam" id="3.40.50.300:FF:002416">
    <property type="entry name" value="ABC multidrug transporter (Eurofung)"/>
    <property type="match status" value="1"/>
</dbReference>
<feature type="compositionally biased region" description="Polar residues" evidence="9">
    <location>
        <begin position="10"/>
        <end position="30"/>
    </location>
</feature>
<dbReference type="PROSITE" id="PS50893">
    <property type="entry name" value="ABC_TRANSPORTER_2"/>
    <property type="match status" value="2"/>
</dbReference>
<keyword evidence="13" id="KW-1185">Reference proteome</keyword>
<dbReference type="CDD" id="cd03233">
    <property type="entry name" value="ABCG_PDR_domain1"/>
    <property type="match status" value="1"/>
</dbReference>
<dbReference type="SMART" id="SM00382">
    <property type="entry name" value="AAA"/>
    <property type="match status" value="2"/>
</dbReference>
<evidence type="ECO:0000313" key="13">
    <source>
        <dbReference type="Proteomes" id="UP000244722"/>
    </source>
</evidence>
<feature type="transmembrane region" description="Helical" evidence="10">
    <location>
        <begin position="1355"/>
        <end position="1379"/>
    </location>
</feature>
<dbReference type="STRING" id="42251.A0A2T6ZDA4"/>
<dbReference type="Pfam" id="PF06422">
    <property type="entry name" value="PDR_CDR"/>
    <property type="match status" value="2"/>
</dbReference>
<feature type="transmembrane region" description="Helical" evidence="10">
    <location>
        <begin position="1326"/>
        <end position="1349"/>
    </location>
</feature>
<name>A0A2T6ZDA4_TUBBO</name>
<feature type="transmembrane region" description="Helical" evidence="10">
    <location>
        <begin position="687"/>
        <end position="707"/>
    </location>
</feature>
<dbReference type="InterPro" id="IPR010929">
    <property type="entry name" value="PDR_CDR_ABC"/>
</dbReference>
<feature type="transmembrane region" description="Helical" evidence="10">
    <location>
        <begin position="551"/>
        <end position="569"/>
    </location>
</feature>
<dbReference type="GO" id="GO:0016887">
    <property type="term" value="F:ATP hydrolysis activity"/>
    <property type="evidence" value="ECO:0007669"/>
    <property type="project" value="InterPro"/>
</dbReference>
<keyword evidence="8 10" id="KW-0472">Membrane</keyword>
<dbReference type="EMBL" id="NESQ01000373">
    <property type="protein sequence ID" value="PUU73478.1"/>
    <property type="molecule type" value="Genomic_DNA"/>
</dbReference>
<dbReference type="InterPro" id="IPR003593">
    <property type="entry name" value="AAA+_ATPase"/>
</dbReference>
<feature type="compositionally biased region" description="Polar residues" evidence="9">
    <location>
        <begin position="88"/>
        <end position="97"/>
    </location>
</feature>
<dbReference type="GO" id="GO:0140359">
    <property type="term" value="F:ABC-type transporter activity"/>
    <property type="evidence" value="ECO:0007669"/>
    <property type="project" value="InterPro"/>
</dbReference>
<keyword evidence="5" id="KW-0547">Nucleotide-binding</keyword>
<feature type="region of interest" description="Disordered" evidence="9">
    <location>
        <begin position="1"/>
        <end position="97"/>
    </location>
</feature>
<comment type="subcellular location">
    <subcellularLocation>
        <location evidence="1">Membrane</location>
        <topology evidence="1">Multi-pass membrane protein</topology>
    </subcellularLocation>
</comment>
<sequence length="1513" mass="169400">MADKPVVGHSSPSRTAQEATPPSQPLSTSREYSEKAATDWSISQSPPDPTSNDFSLSGDQKLRRAPTASSISSNPLVTTETIRPAPPNRQNTNLTRITSQLSEDEIIRILSRRKTNFSSVIEDHGPEASAEIEALLSSIFGKSRQGSNEKTQHLGVVFKDVVVKGQGLGAALQPTNGDLLLGPLRAVRGLLPGGEKVENSGHAVRTLIHGFSGCIRPGEMCLVLGRPGSGCSTFLKVIGNQRSGYVEVNGDVTYGGTDYKTMKKNYRGEVLYNPEDDLHYPTLTVKDTLKFALETRTPDKDSRREGESRKDYVKEFLRVVSKLFWIEHTLDTKVGGEIVRGVSGGEKKRVSIAEAMITKASVQCWDNSTKGLDASTAIEYVGSLRTLSNMANISTLVALYQAGESLYDLFDKVLLIDEGRCAYFGPTENAKAYFEGLGFVCPSRWTTADFLTSVTDRHERQIKQGWEGRVPRNAEELERAYQQSEIAAATQKDIAEFESIVAAQQEERRRQATEKARTQNYAIPFHKQVYACTKRQFLVMIGDPVSLGGKWGGILFQSLIVGSLFYNLPQNSNGVYARGGILFFTLLFNALLALAELTAAFGSVPILLKHKSFSFYHPAAYAIALLVVDLPLCFVQVFIWNIVVYFMSGLQRTASQFFISLLVVFLITANMYSFFRMIGAFSANLDVATRITGVAIQALIVYTGYLIPPSSMHPWFSWLRWINPIQYGFEALMANEFYNLNIKCVPPALVPFGPNVDPQYQSCALQGSKLGTRVVLGEDYIHTQFTYSRSHLWRNVGIIIAFWMFFAIMTAIGLEIKKPNSGGASVTIFKRGQAPVAVGRAMEEKDIEAGEKEPVVTGDEHNSEEAAEGVARNESIFTWQGVTYTIPVKGGRKTLLTDVSGYVRPGKLTALMGESGAGKTTLLNTLAQRIHFGEVTGDFLVDGRPLPKSFQRATGFAEQQDIHEPTATVREALRFSALLRQPEETPLDEKYEYVETIIKLLEMEDIAGATVGSQGNGLNQEQRKRLTIGVELASKPELLMFLDEPTSGLDSNAAFNVVRFLRKLANSGQAILCTIHQPSAVLFEYFDDLILLKRGGRMVYHGPLGNDSHTMIKYFESNGAPRCPKDKNPAEYMLEAIGAGDPNRKEKDWAEVWLNSANHTNHVENINQIITARLSQASEDQIADNREFAMPWEAQVRAVVKRTFINYWRTPEYTIGKFALHIFTGLFNSFTFYKLKHTSIDMQSRFFSIFLTLTICPPLIQQLQPKFLHFRDLFQARENASKIYHWTAWVIGAILVEIPYSIVAGTLYFVAWYYPVGFPRDSFTTGYTYFLMLLFELYYVSFGQAIAAFAPNELLASLLVPIFFLFVVAFCGVVVPYAGIPKFWRFVYWVSPFKYLVSGFMGALVHDIPVRCSKNEFARFNLPPNVSNCAEYTADFVKRLGGYVEEENGVCKFCSYRNGDEFAASFHVSYNHRWRDFGIFWVYIIFNFAVVFFSTWCFVGGWRVVLRLFKRQK</sequence>
<evidence type="ECO:0000256" key="10">
    <source>
        <dbReference type="SAM" id="Phobius"/>
    </source>
</evidence>
<feature type="transmembrane region" description="Helical" evidence="10">
    <location>
        <begin position="1480"/>
        <end position="1505"/>
    </location>
</feature>
<dbReference type="Proteomes" id="UP000244722">
    <property type="component" value="Unassembled WGS sequence"/>
</dbReference>
<accession>A0A2T6ZDA4</accession>
<evidence type="ECO:0000256" key="4">
    <source>
        <dbReference type="ARBA" id="ARBA00022692"/>
    </source>
</evidence>
<evidence type="ECO:0000256" key="1">
    <source>
        <dbReference type="ARBA" id="ARBA00004141"/>
    </source>
</evidence>
<dbReference type="InterPro" id="IPR003439">
    <property type="entry name" value="ABC_transporter-like_ATP-bd"/>
</dbReference>
<dbReference type="Pfam" id="PF19055">
    <property type="entry name" value="ABC2_membrane_7"/>
    <property type="match status" value="1"/>
</dbReference>
<comment type="caution">
    <text evidence="12">The sequence shown here is derived from an EMBL/GenBank/DDBJ whole genome shotgun (WGS) entry which is preliminary data.</text>
</comment>
<keyword evidence="4 10" id="KW-0812">Transmembrane</keyword>
<feature type="transmembrane region" description="Helical" evidence="10">
    <location>
        <begin position="657"/>
        <end position="675"/>
    </location>
</feature>
<dbReference type="FunFam" id="3.40.50.300:FF:000054">
    <property type="entry name" value="ABC multidrug transporter atrF"/>
    <property type="match status" value="1"/>
</dbReference>
<dbReference type="CDD" id="cd03232">
    <property type="entry name" value="ABCG_PDR_domain2"/>
    <property type="match status" value="1"/>
</dbReference>
<feature type="transmembrane region" description="Helical" evidence="10">
    <location>
        <begin position="1283"/>
        <end position="1314"/>
    </location>
</feature>
<dbReference type="InterPro" id="IPR034001">
    <property type="entry name" value="ABCG_PDR_1"/>
</dbReference>
<dbReference type="Gene3D" id="3.40.50.300">
    <property type="entry name" value="P-loop containing nucleotide triphosphate hydrolases"/>
    <property type="match status" value="2"/>
</dbReference>
<keyword evidence="7 10" id="KW-1133">Transmembrane helix</keyword>
<reference evidence="12 13" key="1">
    <citation type="submission" date="2017-04" db="EMBL/GenBank/DDBJ databases">
        <title>Draft genome sequence of Tuber borchii Vittad., a whitish edible truffle.</title>
        <authorList>
            <consortium name="DOE Joint Genome Institute"/>
            <person name="Murat C."/>
            <person name="Kuo A."/>
            <person name="Barry K.W."/>
            <person name="Clum A."/>
            <person name="Dockter R.B."/>
            <person name="Fauchery L."/>
            <person name="Iotti M."/>
            <person name="Kohler A."/>
            <person name="Labutti K."/>
            <person name="Lindquist E.A."/>
            <person name="Lipzen A."/>
            <person name="Ohm R.A."/>
            <person name="Wang M."/>
            <person name="Grigoriev I.V."/>
            <person name="Zambonelli A."/>
            <person name="Martin F.M."/>
        </authorList>
    </citation>
    <scope>NUCLEOTIDE SEQUENCE [LARGE SCALE GENOMIC DNA]</scope>
    <source>
        <strain evidence="12 13">Tbo3840</strain>
    </source>
</reference>
<feature type="transmembrane region" description="Helical" evidence="10">
    <location>
        <begin position="792"/>
        <end position="814"/>
    </location>
</feature>